<evidence type="ECO:0000313" key="3">
    <source>
        <dbReference type="Proteomes" id="UP001190700"/>
    </source>
</evidence>
<evidence type="ECO:0000256" key="1">
    <source>
        <dbReference type="SAM" id="MobiDB-lite"/>
    </source>
</evidence>
<comment type="caution">
    <text evidence="2">The sequence shown here is derived from an EMBL/GenBank/DDBJ whole genome shotgun (WGS) entry which is preliminary data.</text>
</comment>
<feature type="compositionally biased region" description="Basic and acidic residues" evidence="1">
    <location>
        <begin position="20"/>
        <end position="37"/>
    </location>
</feature>
<feature type="region of interest" description="Disordered" evidence="1">
    <location>
        <begin position="1"/>
        <end position="100"/>
    </location>
</feature>
<accession>A0AAE0L357</accession>
<proteinExistence type="predicted"/>
<reference evidence="2 3" key="1">
    <citation type="journal article" date="2015" name="Genome Biol. Evol.">
        <title>Comparative Genomics of a Bacterivorous Green Alga Reveals Evolutionary Causalities and Consequences of Phago-Mixotrophic Mode of Nutrition.</title>
        <authorList>
            <person name="Burns J.A."/>
            <person name="Paasch A."/>
            <person name="Narechania A."/>
            <person name="Kim E."/>
        </authorList>
    </citation>
    <scope>NUCLEOTIDE SEQUENCE [LARGE SCALE GENOMIC DNA]</scope>
    <source>
        <strain evidence="2 3">PLY_AMNH</strain>
    </source>
</reference>
<feature type="non-terminal residue" evidence="2">
    <location>
        <position position="100"/>
    </location>
</feature>
<organism evidence="2 3">
    <name type="scientific">Cymbomonas tetramitiformis</name>
    <dbReference type="NCBI Taxonomy" id="36881"/>
    <lineage>
        <taxon>Eukaryota</taxon>
        <taxon>Viridiplantae</taxon>
        <taxon>Chlorophyta</taxon>
        <taxon>Pyramimonadophyceae</taxon>
        <taxon>Pyramimonadales</taxon>
        <taxon>Pyramimonadaceae</taxon>
        <taxon>Cymbomonas</taxon>
    </lineage>
</organism>
<dbReference type="Proteomes" id="UP001190700">
    <property type="component" value="Unassembled WGS sequence"/>
</dbReference>
<protein>
    <submittedName>
        <fullName evidence="2">Uncharacterized protein</fullName>
    </submittedName>
</protein>
<dbReference type="EMBL" id="LGRX02010603">
    <property type="protein sequence ID" value="KAK3270020.1"/>
    <property type="molecule type" value="Genomic_DNA"/>
</dbReference>
<keyword evidence="3" id="KW-1185">Reference proteome</keyword>
<gene>
    <name evidence="2" type="ORF">CYMTET_21565</name>
</gene>
<evidence type="ECO:0000313" key="2">
    <source>
        <dbReference type="EMBL" id="KAK3270020.1"/>
    </source>
</evidence>
<name>A0AAE0L357_9CHLO</name>
<dbReference type="AlphaFoldDB" id="A0AAE0L357"/>
<sequence>MAETGSIAAPLAEEPVLGHSDSKHQDAWEQGENRPSDQDGAAAEMEDPARKASAPQLEHSESKFQDAWEGEKRPSDQDGAAAEMEDAARKAPVPQLEHSE</sequence>
<feature type="compositionally biased region" description="Basic and acidic residues" evidence="1">
    <location>
        <begin position="58"/>
        <end position="76"/>
    </location>
</feature>